<dbReference type="PIRSF" id="PIRSF011282">
    <property type="entry name" value="Synaptogyrin"/>
    <property type="match status" value="1"/>
</dbReference>
<evidence type="ECO:0000259" key="8">
    <source>
        <dbReference type="PROSITE" id="PS51225"/>
    </source>
</evidence>
<evidence type="ECO:0000256" key="4">
    <source>
        <dbReference type="ARBA" id="ARBA00022989"/>
    </source>
</evidence>
<dbReference type="Pfam" id="PF01284">
    <property type="entry name" value="MARVEL"/>
    <property type="match status" value="1"/>
</dbReference>
<dbReference type="InterPro" id="IPR016579">
    <property type="entry name" value="Synaptogyrin"/>
</dbReference>
<dbReference type="KEGG" id="epa:110243577"/>
<dbReference type="PANTHER" id="PTHR10838">
    <property type="entry name" value="SYNAPTOGYRIN"/>
    <property type="match status" value="1"/>
</dbReference>
<reference evidence="9" key="1">
    <citation type="submission" date="2022-11" db="UniProtKB">
        <authorList>
            <consortium name="EnsemblMetazoa"/>
        </authorList>
    </citation>
    <scope>IDENTIFICATION</scope>
</reference>
<feature type="region of interest" description="Disordered" evidence="7">
    <location>
        <begin position="180"/>
        <end position="227"/>
    </location>
</feature>
<evidence type="ECO:0000256" key="2">
    <source>
        <dbReference type="ARBA" id="ARBA00010252"/>
    </source>
</evidence>
<dbReference type="InterPro" id="IPR008253">
    <property type="entry name" value="Marvel"/>
</dbReference>
<dbReference type="GO" id="GO:0030672">
    <property type="term" value="C:synaptic vesicle membrane"/>
    <property type="evidence" value="ECO:0007669"/>
    <property type="project" value="TreeGrafter"/>
</dbReference>
<feature type="transmembrane region" description="Helical" evidence="6">
    <location>
        <begin position="98"/>
        <end position="117"/>
    </location>
</feature>
<dbReference type="AlphaFoldDB" id="A0A913XJL6"/>
<feature type="transmembrane region" description="Helical" evidence="6">
    <location>
        <begin position="19"/>
        <end position="39"/>
    </location>
</feature>
<dbReference type="OrthoDB" id="10041611at2759"/>
<evidence type="ECO:0000256" key="5">
    <source>
        <dbReference type="ARBA" id="ARBA00023136"/>
    </source>
</evidence>
<keyword evidence="4 6" id="KW-1133">Transmembrane helix</keyword>
<keyword evidence="5 6" id="KW-0472">Membrane</keyword>
<feature type="domain" description="MARVEL" evidence="8">
    <location>
        <begin position="13"/>
        <end position="161"/>
    </location>
</feature>
<evidence type="ECO:0000313" key="10">
    <source>
        <dbReference type="Proteomes" id="UP000887567"/>
    </source>
</evidence>
<evidence type="ECO:0000256" key="3">
    <source>
        <dbReference type="ARBA" id="ARBA00022692"/>
    </source>
</evidence>
<dbReference type="PROSITE" id="PS51225">
    <property type="entry name" value="MARVEL"/>
    <property type="match status" value="1"/>
</dbReference>
<dbReference type="OMA" id="FYLWSQW"/>
<keyword evidence="10" id="KW-1185">Reference proteome</keyword>
<evidence type="ECO:0000313" key="9">
    <source>
        <dbReference type="EnsemblMetazoa" id="XP_020905361.1"/>
    </source>
</evidence>
<dbReference type="RefSeq" id="XP_020905361.1">
    <property type="nucleotide sequence ID" value="XM_021049702.2"/>
</dbReference>
<dbReference type="EnsemblMetazoa" id="XM_021049702.2">
    <property type="protein sequence ID" value="XP_020905361.1"/>
    <property type="gene ID" value="LOC110243577"/>
</dbReference>
<evidence type="ECO:0000256" key="7">
    <source>
        <dbReference type="SAM" id="MobiDB-lite"/>
    </source>
</evidence>
<feature type="transmembrane region" description="Helical" evidence="6">
    <location>
        <begin position="59"/>
        <end position="77"/>
    </location>
</feature>
<protein>
    <recommendedName>
        <fullName evidence="6">Synaptogyrin</fullName>
    </recommendedName>
</protein>
<proteinExistence type="inferred from homology"/>
<dbReference type="Proteomes" id="UP000887567">
    <property type="component" value="Unplaced"/>
</dbReference>
<dbReference type="GO" id="GO:0031594">
    <property type="term" value="C:neuromuscular junction"/>
    <property type="evidence" value="ECO:0007669"/>
    <property type="project" value="TreeGrafter"/>
</dbReference>
<organism evidence="9 10">
    <name type="scientific">Exaiptasia diaphana</name>
    <name type="common">Tropical sea anemone</name>
    <name type="synonym">Aiptasia pulchella</name>
    <dbReference type="NCBI Taxonomy" id="2652724"/>
    <lineage>
        <taxon>Eukaryota</taxon>
        <taxon>Metazoa</taxon>
        <taxon>Cnidaria</taxon>
        <taxon>Anthozoa</taxon>
        <taxon>Hexacorallia</taxon>
        <taxon>Actiniaria</taxon>
        <taxon>Aiptasiidae</taxon>
        <taxon>Exaiptasia</taxon>
    </lineage>
</organism>
<comment type="similarity">
    <text evidence="2 6">Belongs to the synaptogyrin family.</text>
</comment>
<feature type="transmembrane region" description="Helical" evidence="6">
    <location>
        <begin position="137"/>
        <end position="157"/>
    </location>
</feature>
<dbReference type="GeneID" id="110243577"/>
<feature type="compositionally biased region" description="Low complexity" evidence="7">
    <location>
        <begin position="204"/>
        <end position="221"/>
    </location>
</feature>
<comment type="subcellular location">
    <subcellularLocation>
        <location evidence="1 6">Membrane</location>
        <topology evidence="1 6">Multi-pass membrane protein</topology>
    </subcellularLocation>
</comment>
<keyword evidence="3 6" id="KW-0812">Transmembrane</keyword>
<evidence type="ECO:0000256" key="1">
    <source>
        <dbReference type="ARBA" id="ARBA00004141"/>
    </source>
</evidence>
<name>A0A913XJL6_EXADI</name>
<dbReference type="PANTHER" id="PTHR10838:SF20">
    <property type="entry name" value="SYNAPTOGYRIN"/>
    <property type="match status" value="1"/>
</dbReference>
<sequence>MEGLCNPTYSIEFLKKPAVILRFVSILFAIIVFGCISSGGYDDDTNMCLFHGDSGACNYGVGIGVIAFLLCIIFIAIDSQYDTINNPEHKKQITLAELAFSGFWAFLWFVCFCYLADMWRKTPSGPLSTSNVNNCQAAIAFSFFSVFSWVGIAVMAFSKYRQSQNEFGYDKDNLAGDTYASPYAPFPPNTSEAGDPYQSAPFSEEPQVPGPVSGPSDVPSEFKQASY</sequence>
<accession>A0A913XJL6</accession>
<evidence type="ECO:0000256" key="6">
    <source>
        <dbReference type="PIRNR" id="PIRNR011282"/>
    </source>
</evidence>